<gene>
    <name evidence="8" type="ORF">MOO45_00685</name>
</gene>
<dbReference type="RefSeq" id="WP_249514513.1">
    <property type="nucleotide sequence ID" value="NZ_CP093366.1"/>
</dbReference>
<comment type="subcellular location">
    <subcellularLocation>
        <location evidence="1">Cell envelope</location>
    </subcellularLocation>
</comment>
<dbReference type="InterPro" id="IPR030678">
    <property type="entry name" value="Peptide/Ni-bd"/>
</dbReference>
<dbReference type="InterPro" id="IPR039424">
    <property type="entry name" value="SBP_5"/>
</dbReference>
<evidence type="ECO:0000313" key="9">
    <source>
        <dbReference type="Proteomes" id="UP000831495"/>
    </source>
</evidence>
<evidence type="ECO:0000256" key="2">
    <source>
        <dbReference type="ARBA" id="ARBA00005695"/>
    </source>
</evidence>
<dbReference type="Gene3D" id="3.40.190.10">
    <property type="entry name" value="Periplasmic binding protein-like II"/>
    <property type="match status" value="1"/>
</dbReference>
<reference evidence="8" key="1">
    <citation type="journal article" date="2022" name="Int. J. Syst. Evol. Microbiol.">
        <title>Apilactobacillus apisilvae sp. nov., Nicolia spurrieriana gen. nov. sp. nov., Bombilactobacillus folatiphilus sp. nov. and Bombilactobacillus thymidiniphilus sp. nov., four new lactic acid bacterial isolates from stingless bees Tetragonula carbonaria and Austroplebeia australis.</title>
        <authorList>
            <person name="Oliphant S.A."/>
            <person name="Watson-Haigh N.S."/>
            <person name="Sumby K.M."/>
            <person name="Gardner J."/>
            <person name="Groom S."/>
            <person name="Jiranek V."/>
        </authorList>
    </citation>
    <scope>NUCLEOTIDE SEQUENCE</scope>
    <source>
        <strain evidence="8">SG4_D2</strain>
    </source>
</reference>
<evidence type="ECO:0000256" key="4">
    <source>
        <dbReference type="ARBA" id="ARBA00022729"/>
    </source>
</evidence>
<accession>A0ABY4P939</accession>
<dbReference type="EMBL" id="CP093366">
    <property type="protein sequence ID" value="UQS82243.1"/>
    <property type="molecule type" value="Genomic_DNA"/>
</dbReference>
<dbReference type="PANTHER" id="PTHR30290:SF10">
    <property type="entry name" value="PERIPLASMIC OLIGOPEPTIDE-BINDING PROTEIN-RELATED"/>
    <property type="match status" value="1"/>
</dbReference>
<feature type="signal peptide" evidence="6">
    <location>
        <begin position="1"/>
        <end position="25"/>
    </location>
</feature>
<evidence type="ECO:0000256" key="6">
    <source>
        <dbReference type="SAM" id="SignalP"/>
    </source>
</evidence>
<comment type="similarity">
    <text evidence="2">Belongs to the bacterial solute-binding protein 5 family.</text>
</comment>
<dbReference type="SUPFAM" id="SSF53850">
    <property type="entry name" value="Periplasmic binding protein-like II"/>
    <property type="match status" value="1"/>
</dbReference>
<protein>
    <submittedName>
        <fullName evidence="8">Peptide ABC transporter substrate-binding protein</fullName>
    </submittedName>
</protein>
<evidence type="ECO:0000256" key="5">
    <source>
        <dbReference type="SAM" id="MobiDB-lite"/>
    </source>
</evidence>
<dbReference type="Pfam" id="PF00496">
    <property type="entry name" value="SBP_bac_5"/>
    <property type="match status" value="1"/>
</dbReference>
<keyword evidence="9" id="KW-1185">Reference proteome</keyword>
<evidence type="ECO:0000256" key="1">
    <source>
        <dbReference type="ARBA" id="ARBA00004196"/>
    </source>
</evidence>
<name>A0ABY4P939_9LACO</name>
<dbReference type="PIRSF" id="PIRSF002741">
    <property type="entry name" value="MppA"/>
    <property type="match status" value="1"/>
</dbReference>
<organism evidence="8 9">
    <name type="scientific">Bombilactobacillus folatiphilus</name>
    <dbReference type="NCBI Taxonomy" id="2923362"/>
    <lineage>
        <taxon>Bacteria</taxon>
        <taxon>Bacillati</taxon>
        <taxon>Bacillota</taxon>
        <taxon>Bacilli</taxon>
        <taxon>Lactobacillales</taxon>
        <taxon>Lactobacillaceae</taxon>
        <taxon>Bombilactobacillus</taxon>
    </lineage>
</organism>
<dbReference type="Proteomes" id="UP000831495">
    <property type="component" value="Chromosome"/>
</dbReference>
<dbReference type="PANTHER" id="PTHR30290">
    <property type="entry name" value="PERIPLASMIC BINDING COMPONENT OF ABC TRANSPORTER"/>
    <property type="match status" value="1"/>
</dbReference>
<feature type="domain" description="Solute-binding protein family 5" evidence="7">
    <location>
        <begin position="77"/>
        <end position="468"/>
    </location>
</feature>
<feature type="chain" id="PRO_5047508596" evidence="6">
    <location>
        <begin position="26"/>
        <end position="547"/>
    </location>
</feature>
<keyword evidence="4 6" id="KW-0732">Signal</keyword>
<feature type="compositionally biased region" description="Polar residues" evidence="5">
    <location>
        <begin position="332"/>
        <end position="341"/>
    </location>
</feature>
<evidence type="ECO:0000313" key="8">
    <source>
        <dbReference type="EMBL" id="UQS82243.1"/>
    </source>
</evidence>
<keyword evidence="3" id="KW-0813">Transport</keyword>
<sequence length="547" mass="61437">MKVHKSLLFTTAVLLNLGILGGYHATHTVQAAKSDTLKIMSKDVIATMDSSLNTDVIGSQNINNTMEGLYRYDNKTLKPALATKIVQPSTDGLTYTFSLRPEAKWSNGDPVTAKDFVFAWQRTVNPKTKSQYAYIFDGIENAKDISNGKKPVSALGVKALDDHTLKVKLSQPIPYFLQLLTSEAYFPQNQKNVNKWGKKYGTNSKTLVFNGPYVMKNWNGPDNSWTEVKNKNYWNAKAVTVKKLQYQVVKDSSTALNLYQSKKLNDVIVSGNNAKQMKDSKGYNVVKQNATFYLQMNQKKDKLFQNANIRRAIALSINRKELTDKILGSGDNPATSATPSKMSYDPNDKSKDFVAETKNSGQKYTQYKPAEAKKLWKKGLKETGQSGKKLTWTILGDDTDASKKQSEFLQDQLEKLPGVKVNLSNVPFKSRLSKTDNGDFDLVVTGWSADYPDPINFLTLFTKGASNNDGHWQNAEYNKLVNECLTTSSNNTDERWQKMKQAQDILNDQQGVIPLFQVGEAHLTNTKIKNYKMTPNGKYNMINVQIK</sequence>
<evidence type="ECO:0000259" key="7">
    <source>
        <dbReference type="Pfam" id="PF00496"/>
    </source>
</evidence>
<evidence type="ECO:0000256" key="3">
    <source>
        <dbReference type="ARBA" id="ARBA00022448"/>
    </source>
</evidence>
<proteinExistence type="inferred from homology"/>
<dbReference type="CDD" id="cd08504">
    <property type="entry name" value="PBP2_OppA"/>
    <property type="match status" value="1"/>
</dbReference>
<feature type="region of interest" description="Disordered" evidence="5">
    <location>
        <begin position="325"/>
        <end position="351"/>
    </location>
</feature>
<dbReference type="InterPro" id="IPR000914">
    <property type="entry name" value="SBP_5_dom"/>
</dbReference>
<dbReference type="Gene3D" id="3.10.105.10">
    <property type="entry name" value="Dipeptide-binding Protein, Domain 3"/>
    <property type="match status" value="1"/>
</dbReference>
<dbReference type="Gene3D" id="3.90.76.10">
    <property type="entry name" value="Dipeptide-binding Protein, Domain 1"/>
    <property type="match status" value="1"/>
</dbReference>